<evidence type="ECO:0000313" key="5">
    <source>
        <dbReference type="Proteomes" id="UP001221338"/>
    </source>
</evidence>
<comment type="caution">
    <text evidence="3">The sequence shown here is derived from an EMBL/GenBank/DDBJ whole genome shotgun (WGS) entry which is preliminary data.</text>
</comment>
<protein>
    <recommendedName>
        <fullName evidence="6">Lipoprotein</fullName>
    </recommendedName>
</protein>
<organism evidence="3 4">
    <name type="scientific">Bacillus paranthracis</name>
    <dbReference type="NCBI Taxonomy" id="2026186"/>
    <lineage>
        <taxon>Bacteria</taxon>
        <taxon>Bacillati</taxon>
        <taxon>Bacillota</taxon>
        <taxon>Bacilli</taxon>
        <taxon>Bacillales</taxon>
        <taxon>Bacillaceae</taxon>
        <taxon>Bacillus</taxon>
        <taxon>Bacillus cereus group</taxon>
    </lineage>
</organism>
<dbReference type="PROSITE" id="PS51257">
    <property type="entry name" value="PROKAR_LIPOPROTEIN"/>
    <property type="match status" value="1"/>
</dbReference>
<evidence type="ECO:0000313" key="2">
    <source>
        <dbReference type="EMBL" id="MDG0941767.1"/>
    </source>
</evidence>
<keyword evidence="5" id="KW-1185">Reference proteome</keyword>
<reference evidence="2 5" key="2">
    <citation type="submission" date="2023-03" db="EMBL/GenBank/DDBJ databases">
        <title>Genetic diversity of Bacillus cereus sensu lato isolates from Slovenia.</title>
        <authorList>
            <person name="Abdelli M."/>
        </authorList>
    </citation>
    <scope>NUCLEOTIDE SEQUENCE [LARGE SCALE GENOMIC DNA]</scope>
    <source>
        <strain evidence="2 5">SIBC61B</strain>
    </source>
</reference>
<dbReference type="EMBL" id="FWYW01000083">
    <property type="protein sequence ID" value="SME19126.1"/>
    <property type="molecule type" value="Genomic_DNA"/>
</dbReference>
<feature type="signal peptide" evidence="1">
    <location>
        <begin position="1"/>
        <end position="22"/>
    </location>
</feature>
<evidence type="ECO:0008006" key="6">
    <source>
        <dbReference type="Google" id="ProtNLM"/>
    </source>
</evidence>
<evidence type="ECO:0000313" key="4">
    <source>
        <dbReference type="Proteomes" id="UP000194422"/>
    </source>
</evidence>
<keyword evidence="1" id="KW-0732">Signal</keyword>
<proteinExistence type="predicted"/>
<dbReference type="Proteomes" id="UP000194422">
    <property type="component" value="Unassembled WGS sequence"/>
</dbReference>
<gene>
    <name evidence="3" type="ORF">BACERE00174_03882</name>
    <name evidence="2" type="ORF">P6U22_11220</name>
</gene>
<dbReference type="RefSeq" id="WP_000473087.1">
    <property type="nucleotide sequence ID" value="NZ_CMPU01000386.1"/>
</dbReference>
<sequence>MFKKFSVIISAALFIFILSACSSNNSSVSKQTSKNETDEIPTEVTSFVTNFNTILDEKGSSTNTEKLSKDLKIVKEKGYQDKTLHVVSLIEHQNIKDGTVELGNMKNFRVILDDKQKKIQKITYLGDDPNVFLFSLESLKIDTTKEVKDMLEDIRIKIDRKDPKVESVANTAKYKVSFTYDPNSPTAILNFLFEKNN</sequence>
<dbReference type="EMBL" id="JARPRV010000005">
    <property type="protein sequence ID" value="MDG0941767.1"/>
    <property type="molecule type" value="Genomic_DNA"/>
</dbReference>
<evidence type="ECO:0000313" key="3">
    <source>
        <dbReference type="EMBL" id="SME19126.1"/>
    </source>
</evidence>
<dbReference type="AlphaFoldDB" id="A0A7D8D7C4"/>
<dbReference type="Proteomes" id="UP001221338">
    <property type="component" value="Unassembled WGS sequence"/>
</dbReference>
<evidence type="ECO:0000256" key="1">
    <source>
        <dbReference type="SAM" id="SignalP"/>
    </source>
</evidence>
<reference evidence="3 4" key="1">
    <citation type="submission" date="2017-04" db="EMBL/GenBank/DDBJ databases">
        <authorList>
            <person name="Criscuolo A."/>
        </authorList>
    </citation>
    <scope>NUCLEOTIDE SEQUENCE [LARGE SCALE GENOMIC DNA]</scope>
    <source>
        <strain evidence="3">16-00174</strain>
    </source>
</reference>
<name>A0A7D8D7C4_9BACI</name>
<accession>A0A7D8D7C4</accession>
<feature type="chain" id="PRO_5038363978" description="Lipoprotein" evidence="1">
    <location>
        <begin position="23"/>
        <end position="197"/>
    </location>
</feature>